<accession>A0AAP0ID44</accession>
<protein>
    <submittedName>
        <fullName evidence="2">Uncharacterized protein</fullName>
    </submittedName>
</protein>
<gene>
    <name evidence="2" type="ORF">Scep_020140</name>
</gene>
<name>A0AAP0ID44_9MAGN</name>
<proteinExistence type="predicted"/>
<dbReference type="EMBL" id="JBBNAG010000008">
    <property type="protein sequence ID" value="KAK9112621.1"/>
    <property type="molecule type" value="Genomic_DNA"/>
</dbReference>
<evidence type="ECO:0000313" key="3">
    <source>
        <dbReference type="Proteomes" id="UP001419268"/>
    </source>
</evidence>
<dbReference type="Proteomes" id="UP001419268">
    <property type="component" value="Unassembled WGS sequence"/>
</dbReference>
<reference evidence="2 3" key="1">
    <citation type="submission" date="2024-01" db="EMBL/GenBank/DDBJ databases">
        <title>Genome assemblies of Stephania.</title>
        <authorList>
            <person name="Yang L."/>
        </authorList>
    </citation>
    <scope>NUCLEOTIDE SEQUENCE [LARGE SCALE GENOMIC DNA]</scope>
    <source>
        <strain evidence="2">JXDWG</strain>
        <tissue evidence="2">Leaf</tissue>
    </source>
</reference>
<sequence length="65" mass="7197">MPYLMMKLRTQSSPFTLQNALVRMVLLQAFTIHSGTKSNCLSPKQSMNSSKTIVSIQPLTKPSSP</sequence>
<comment type="caution">
    <text evidence="2">The sequence shown here is derived from an EMBL/GenBank/DDBJ whole genome shotgun (WGS) entry which is preliminary data.</text>
</comment>
<keyword evidence="3" id="KW-1185">Reference proteome</keyword>
<organism evidence="2 3">
    <name type="scientific">Stephania cephalantha</name>
    <dbReference type="NCBI Taxonomy" id="152367"/>
    <lineage>
        <taxon>Eukaryota</taxon>
        <taxon>Viridiplantae</taxon>
        <taxon>Streptophyta</taxon>
        <taxon>Embryophyta</taxon>
        <taxon>Tracheophyta</taxon>
        <taxon>Spermatophyta</taxon>
        <taxon>Magnoliopsida</taxon>
        <taxon>Ranunculales</taxon>
        <taxon>Menispermaceae</taxon>
        <taxon>Menispermoideae</taxon>
        <taxon>Cissampelideae</taxon>
        <taxon>Stephania</taxon>
    </lineage>
</organism>
<feature type="region of interest" description="Disordered" evidence="1">
    <location>
        <begin position="40"/>
        <end position="65"/>
    </location>
</feature>
<dbReference type="AlphaFoldDB" id="A0AAP0ID44"/>
<evidence type="ECO:0000256" key="1">
    <source>
        <dbReference type="SAM" id="MobiDB-lite"/>
    </source>
</evidence>
<evidence type="ECO:0000313" key="2">
    <source>
        <dbReference type="EMBL" id="KAK9112621.1"/>
    </source>
</evidence>